<reference evidence="2" key="1">
    <citation type="submission" date="2023-08" db="EMBL/GenBank/DDBJ databases">
        <title>A de novo genome assembly of Solanum verrucosum Schlechtendal, a Mexican diploid species geographically isolated from the other diploid A-genome species in potato relatives.</title>
        <authorList>
            <person name="Hosaka K."/>
        </authorList>
    </citation>
    <scope>NUCLEOTIDE SEQUENCE</scope>
    <source>
        <tissue evidence="2">Young leaves</tissue>
    </source>
</reference>
<accession>A0AAF0U883</accession>
<feature type="region of interest" description="Disordered" evidence="1">
    <location>
        <begin position="1"/>
        <end position="28"/>
    </location>
</feature>
<sequence>MSGPVQQQTRAVVPVGSGSNGRELPQGIEGREKLEWEGVYKPKPAKFISFVQARKLVVQGYLAYSADIQDVDAESLSIESIHVVFEFKEVFPIDFPGMPPDRYIDFCIDLEPSSHPISIPSYRMAPAELRELKAQI</sequence>
<dbReference type="AlphaFoldDB" id="A0AAF0U883"/>
<organism evidence="2 3">
    <name type="scientific">Solanum verrucosum</name>
    <dbReference type="NCBI Taxonomy" id="315347"/>
    <lineage>
        <taxon>Eukaryota</taxon>
        <taxon>Viridiplantae</taxon>
        <taxon>Streptophyta</taxon>
        <taxon>Embryophyta</taxon>
        <taxon>Tracheophyta</taxon>
        <taxon>Spermatophyta</taxon>
        <taxon>Magnoliopsida</taxon>
        <taxon>eudicotyledons</taxon>
        <taxon>Gunneridae</taxon>
        <taxon>Pentapetalae</taxon>
        <taxon>asterids</taxon>
        <taxon>lamiids</taxon>
        <taxon>Solanales</taxon>
        <taxon>Solanaceae</taxon>
        <taxon>Solanoideae</taxon>
        <taxon>Solaneae</taxon>
        <taxon>Solanum</taxon>
    </lineage>
</organism>
<proteinExistence type="predicted"/>
<evidence type="ECO:0000313" key="3">
    <source>
        <dbReference type="Proteomes" id="UP001234989"/>
    </source>
</evidence>
<dbReference type="EMBL" id="CP133619">
    <property type="protein sequence ID" value="WMV41023.1"/>
    <property type="molecule type" value="Genomic_DNA"/>
</dbReference>
<evidence type="ECO:0000256" key="1">
    <source>
        <dbReference type="SAM" id="MobiDB-lite"/>
    </source>
</evidence>
<keyword evidence="3" id="KW-1185">Reference proteome</keyword>
<evidence type="ECO:0000313" key="2">
    <source>
        <dbReference type="EMBL" id="WMV41023.1"/>
    </source>
</evidence>
<gene>
    <name evidence="2" type="ORF">MTR67_034408</name>
</gene>
<dbReference type="Proteomes" id="UP001234989">
    <property type="component" value="Chromosome 8"/>
</dbReference>
<protein>
    <submittedName>
        <fullName evidence="2">Uncharacterized protein</fullName>
    </submittedName>
</protein>
<feature type="compositionally biased region" description="Polar residues" evidence="1">
    <location>
        <begin position="1"/>
        <end position="10"/>
    </location>
</feature>
<name>A0AAF0U883_SOLVR</name>